<dbReference type="EMBL" id="ANJA01000198">
    <property type="protein sequence ID" value="ETO85029.1"/>
    <property type="molecule type" value="Genomic_DNA"/>
</dbReference>
<sequence>MHILHGYFKVEQYYIVKTNILDTNFGTGHKQTRALLSLGTGTRTCAVSCFICAEHGGQAINGVINKLDWEEVEAILLSAKRDGADPGFEVCEPRWKTGRDMSRRRIKHWCPGRWHLKMVESTLSKSLLVPTMDSAVSYSWQCCLQLVLVICTWCRVDRVTLKVSENSSPIAVLVLLLALVPFVPVA</sequence>
<evidence type="ECO:0000313" key="1">
    <source>
        <dbReference type="EMBL" id="ETO85029.1"/>
    </source>
</evidence>
<accession>A0A081B1L8</accession>
<gene>
    <name evidence="1" type="ORF">F444_01140</name>
</gene>
<name>A0A081B1L8_PHYNI</name>
<comment type="caution">
    <text evidence="1">The sequence shown here is derived from an EMBL/GenBank/DDBJ whole genome shotgun (WGS) entry which is preliminary data.</text>
</comment>
<evidence type="ECO:0000313" key="2">
    <source>
        <dbReference type="Proteomes" id="UP000028582"/>
    </source>
</evidence>
<organism evidence="1 2">
    <name type="scientific">Phytophthora nicotianae P1976</name>
    <dbReference type="NCBI Taxonomy" id="1317066"/>
    <lineage>
        <taxon>Eukaryota</taxon>
        <taxon>Sar</taxon>
        <taxon>Stramenopiles</taxon>
        <taxon>Oomycota</taxon>
        <taxon>Peronosporomycetes</taxon>
        <taxon>Peronosporales</taxon>
        <taxon>Peronosporaceae</taxon>
        <taxon>Phytophthora</taxon>
    </lineage>
</organism>
<protein>
    <submittedName>
        <fullName evidence="1">Uncharacterized protein</fullName>
    </submittedName>
</protein>
<reference evidence="1 2" key="1">
    <citation type="submission" date="2013-11" db="EMBL/GenBank/DDBJ databases">
        <title>The Genome Sequence of Phytophthora parasitica P1976.</title>
        <authorList>
            <consortium name="The Broad Institute Genomics Platform"/>
            <person name="Russ C."/>
            <person name="Tyler B."/>
            <person name="Panabieres F."/>
            <person name="Shan W."/>
            <person name="Tripathy S."/>
            <person name="Grunwald N."/>
            <person name="Machado M."/>
            <person name="Johnson C.S."/>
            <person name="Walker B."/>
            <person name="Young S."/>
            <person name="Zeng Q."/>
            <person name="Gargeya S."/>
            <person name="Fitzgerald M."/>
            <person name="Haas B."/>
            <person name="Abouelleil A."/>
            <person name="Allen A.W."/>
            <person name="Alvarado L."/>
            <person name="Arachchi H.M."/>
            <person name="Berlin A.M."/>
            <person name="Chapman S.B."/>
            <person name="Gainer-Dewar J."/>
            <person name="Goldberg J."/>
            <person name="Griggs A."/>
            <person name="Gujja S."/>
            <person name="Hansen M."/>
            <person name="Howarth C."/>
            <person name="Imamovic A."/>
            <person name="Ireland A."/>
            <person name="Larimer J."/>
            <person name="McCowan C."/>
            <person name="Murphy C."/>
            <person name="Pearson M."/>
            <person name="Poon T.W."/>
            <person name="Priest M."/>
            <person name="Roberts A."/>
            <person name="Saif S."/>
            <person name="Shea T."/>
            <person name="Sisk P."/>
            <person name="Sykes S."/>
            <person name="Wortman J."/>
            <person name="Nusbaum C."/>
            <person name="Birren B."/>
        </authorList>
    </citation>
    <scope>NUCLEOTIDE SEQUENCE [LARGE SCALE GENOMIC DNA]</scope>
    <source>
        <strain evidence="1 2">P1976</strain>
    </source>
</reference>
<dbReference type="AlphaFoldDB" id="A0A081B1L8"/>
<proteinExistence type="predicted"/>
<dbReference type="Proteomes" id="UP000028582">
    <property type="component" value="Unassembled WGS sequence"/>
</dbReference>